<comment type="caution">
    <text evidence="2">The sequence shown here is derived from an EMBL/GenBank/DDBJ whole genome shotgun (WGS) entry which is preliminary data.</text>
</comment>
<organism evidence="2 3">
    <name type="scientific">Lysinibacillus xylanilyticus</name>
    <dbReference type="NCBI Taxonomy" id="582475"/>
    <lineage>
        <taxon>Bacteria</taxon>
        <taxon>Bacillati</taxon>
        <taxon>Bacillota</taxon>
        <taxon>Bacilli</taxon>
        <taxon>Bacillales</taxon>
        <taxon>Bacillaceae</taxon>
        <taxon>Lysinibacillus</taxon>
    </lineage>
</organism>
<keyword evidence="1" id="KW-0472">Membrane</keyword>
<dbReference type="AlphaFoldDB" id="A0A2M9QBX7"/>
<accession>A0A2M9QBX7</accession>
<evidence type="ECO:0000313" key="3">
    <source>
        <dbReference type="Proteomes" id="UP000232101"/>
    </source>
</evidence>
<dbReference type="Proteomes" id="UP000232101">
    <property type="component" value="Unassembled WGS sequence"/>
</dbReference>
<dbReference type="RefSeq" id="WP_100541797.1">
    <property type="nucleotide sequence ID" value="NZ_JBIWAD010000001.1"/>
</dbReference>
<protein>
    <submittedName>
        <fullName evidence="2">Uncharacterized protein</fullName>
    </submittedName>
</protein>
<sequence length="78" mass="8345">MMIKQLDTALSKVNKRVGVNVKTPKVTKLKLKYSRYFTTAVGVGGLTLGIIGPSKSLLVLGTIGILSTVATTNEIRKI</sequence>
<keyword evidence="1" id="KW-1133">Transmembrane helix</keyword>
<reference evidence="2 3" key="1">
    <citation type="submission" date="2017-11" db="EMBL/GenBank/DDBJ databases">
        <title>Bacterial isolate from king chilli rhizosphere.</title>
        <authorList>
            <person name="Takhelmayum P."/>
            <person name="Sarangthem I."/>
        </authorList>
    </citation>
    <scope>NUCLEOTIDE SEQUENCE [LARGE SCALE GENOMIC DNA]</scope>
    <source>
        <strain evidence="3">t26</strain>
    </source>
</reference>
<proteinExistence type="predicted"/>
<keyword evidence="1" id="KW-0812">Transmembrane</keyword>
<name>A0A2M9QBX7_9BACI</name>
<gene>
    <name evidence="2" type="ORF">CWD94_00505</name>
</gene>
<dbReference type="EMBL" id="PHQY01000002">
    <property type="protein sequence ID" value="PJO45573.1"/>
    <property type="molecule type" value="Genomic_DNA"/>
</dbReference>
<evidence type="ECO:0000313" key="2">
    <source>
        <dbReference type="EMBL" id="PJO45573.1"/>
    </source>
</evidence>
<feature type="transmembrane region" description="Helical" evidence="1">
    <location>
        <begin position="33"/>
        <end position="51"/>
    </location>
</feature>
<evidence type="ECO:0000256" key="1">
    <source>
        <dbReference type="SAM" id="Phobius"/>
    </source>
</evidence>